<dbReference type="SUPFAM" id="SSF46565">
    <property type="entry name" value="Chaperone J-domain"/>
    <property type="match status" value="1"/>
</dbReference>
<name>A0ABN9S478_9DINO</name>
<dbReference type="SMART" id="SM00271">
    <property type="entry name" value="DnaJ"/>
    <property type="match status" value="1"/>
</dbReference>
<proteinExistence type="predicted"/>
<evidence type="ECO:0000313" key="4">
    <source>
        <dbReference type="EMBL" id="CAK0826576.1"/>
    </source>
</evidence>
<comment type="caution">
    <text evidence="4">The sequence shown here is derived from an EMBL/GenBank/DDBJ whole genome shotgun (WGS) entry which is preliminary data.</text>
</comment>
<dbReference type="PANTHER" id="PTHR43096:SF52">
    <property type="entry name" value="DNAJ HOMOLOG 1, MITOCHONDRIAL-RELATED"/>
    <property type="match status" value="1"/>
</dbReference>
<evidence type="ECO:0000256" key="1">
    <source>
        <dbReference type="ARBA" id="ARBA00023186"/>
    </source>
</evidence>
<dbReference type="Proteomes" id="UP001189429">
    <property type="component" value="Unassembled WGS sequence"/>
</dbReference>
<evidence type="ECO:0000259" key="3">
    <source>
        <dbReference type="PROSITE" id="PS50076"/>
    </source>
</evidence>
<dbReference type="PANTHER" id="PTHR43096">
    <property type="entry name" value="DNAJ HOMOLOG 1, MITOCHONDRIAL-RELATED"/>
    <property type="match status" value="1"/>
</dbReference>
<dbReference type="InterPro" id="IPR001623">
    <property type="entry name" value="DnaJ_domain"/>
</dbReference>
<protein>
    <recommendedName>
        <fullName evidence="3">J domain-containing protein</fullName>
    </recommendedName>
</protein>
<dbReference type="Pfam" id="PF00226">
    <property type="entry name" value="DnaJ"/>
    <property type="match status" value="1"/>
</dbReference>
<dbReference type="CDD" id="cd06257">
    <property type="entry name" value="DnaJ"/>
    <property type="match status" value="1"/>
</dbReference>
<dbReference type="PRINTS" id="PR00625">
    <property type="entry name" value="JDOMAIN"/>
</dbReference>
<feature type="region of interest" description="Disordered" evidence="2">
    <location>
        <begin position="1"/>
        <end position="45"/>
    </location>
</feature>
<dbReference type="PROSITE" id="PS50076">
    <property type="entry name" value="DNAJ_2"/>
    <property type="match status" value="1"/>
</dbReference>
<keyword evidence="1" id="KW-0143">Chaperone</keyword>
<keyword evidence="5" id="KW-1185">Reference proteome</keyword>
<feature type="compositionally biased region" description="Polar residues" evidence="2">
    <location>
        <begin position="263"/>
        <end position="279"/>
    </location>
</feature>
<feature type="region of interest" description="Disordered" evidence="2">
    <location>
        <begin position="239"/>
        <end position="279"/>
    </location>
</feature>
<dbReference type="Gene3D" id="1.10.287.110">
    <property type="entry name" value="DnaJ domain"/>
    <property type="match status" value="1"/>
</dbReference>
<evidence type="ECO:0000256" key="2">
    <source>
        <dbReference type="SAM" id="MobiDB-lite"/>
    </source>
</evidence>
<feature type="non-terminal residue" evidence="4">
    <location>
        <position position="1"/>
    </location>
</feature>
<reference evidence="4" key="1">
    <citation type="submission" date="2023-10" db="EMBL/GenBank/DDBJ databases">
        <authorList>
            <person name="Chen Y."/>
            <person name="Shah S."/>
            <person name="Dougan E. K."/>
            <person name="Thang M."/>
            <person name="Chan C."/>
        </authorList>
    </citation>
    <scope>NUCLEOTIDE SEQUENCE [LARGE SCALE GENOMIC DNA]</scope>
</reference>
<feature type="domain" description="J" evidence="3">
    <location>
        <begin position="110"/>
        <end position="174"/>
    </location>
</feature>
<evidence type="ECO:0000313" key="5">
    <source>
        <dbReference type="Proteomes" id="UP001189429"/>
    </source>
</evidence>
<sequence length="279" mass="30225">PKVHARSLAPPVPPAWKRPRHSRAAGSIHYESSRRRPLAVLPPGGGALRRLRARYGPREGSLGGTASGAGSVVVPGAVPLASPPPVLARAVGRAAGPRPWRRSCAGASRSPFEVLGLEASATQADVKRAYFELSKKCHPDVYDAPDALERFQEIGRAYTMLIDEELRRSYEAQAGIYQQGETSFQDLFDRIFRDKRLKDPSLAVEERALYAITEARKGNETPMRDFVVDYRLPPQLFLPPNPVLEARPGGGGGDEDLADDGTRNTINDLLSKSPISGGG</sequence>
<dbReference type="EMBL" id="CAUYUJ010009368">
    <property type="protein sequence ID" value="CAK0826576.1"/>
    <property type="molecule type" value="Genomic_DNA"/>
</dbReference>
<accession>A0ABN9S478</accession>
<dbReference type="InterPro" id="IPR036869">
    <property type="entry name" value="J_dom_sf"/>
</dbReference>
<organism evidence="4 5">
    <name type="scientific">Prorocentrum cordatum</name>
    <dbReference type="NCBI Taxonomy" id="2364126"/>
    <lineage>
        <taxon>Eukaryota</taxon>
        <taxon>Sar</taxon>
        <taxon>Alveolata</taxon>
        <taxon>Dinophyceae</taxon>
        <taxon>Prorocentrales</taxon>
        <taxon>Prorocentraceae</taxon>
        <taxon>Prorocentrum</taxon>
    </lineage>
</organism>
<gene>
    <name evidence="4" type="ORF">PCOR1329_LOCUS26373</name>
</gene>